<dbReference type="Pfam" id="PF03116">
    <property type="entry name" value="NQR2_RnfD_RnfE"/>
    <property type="match status" value="1"/>
</dbReference>
<keyword evidence="3" id="KW-0997">Cell inner membrane</keyword>
<dbReference type="GO" id="GO:0055085">
    <property type="term" value="P:transmembrane transport"/>
    <property type="evidence" value="ECO:0007669"/>
    <property type="project" value="InterPro"/>
</dbReference>
<organism evidence="18 19">
    <name type="scientific">Aquipseudomonas guryensis</name>
    <dbReference type="NCBI Taxonomy" id="2759165"/>
    <lineage>
        <taxon>Bacteria</taxon>
        <taxon>Pseudomonadati</taxon>
        <taxon>Pseudomonadota</taxon>
        <taxon>Gammaproteobacteria</taxon>
        <taxon>Pseudomonadales</taxon>
        <taxon>Pseudomonadaceae</taxon>
        <taxon>Aquipseudomonas</taxon>
    </lineage>
</organism>
<evidence type="ECO:0000256" key="7">
    <source>
        <dbReference type="ARBA" id="ARBA00022692"/>
    </source>
</evidence>
<evidence type="ECO:0000256" key="8">
    <source>
        <dbReference type="ARBA" id="ARBA00022967"/>
    </source>
</evidence>
<proteinExistence type="inferred from homology"/>
<feature type="modified residue" description="FMN phosphoryl threonine" evidence="16 17">
    <location>
        <position position="230"/>
    </location>
</feature>
<keyword evidence="7 16" id="KW-0812">Transmembrane</keyword>
<feature type="transmembrane region" description="Helical" evidence="16">
    <location>
        <begin position="153"/>
        <end position="183"/>
    </location>
</feature>
<dbReference type="InterPro" id="IPR010966">
    <property type="entry name" value="NqrB"/>
</dbReference>
<keyword evidence="11 16" id="KW-0915">Sodium</keyword>
<dbReference type="PIRSF" id="PIRSF016055">
    <property type="entry name" value="NADH-UbQ_OxRdtase_B_su"/>
    <property type="match status" value="1"/>
</dbReference>
<evidence type="ECO:0000313" key="19">
    <source>
        <dbReference type="Proteomes" id="UP000581189"/>
    </source>
</evidence>
<keyword evidence="5 16" id="KW-0285">Flavoprotein</keyword>
<keyword evidence="10 16" id="KW-0520">NAD</keyword>
<dbReference type="PANTHER" id="PTHR30578:SF1">
    <property type="entry name" value="NA(+)-TRANSLOCATING NADH-QUINONE REDUCTASE SUBUNIT B"/>
    <property type="match status" value="1"/>
</dbReference>
<keyword evidence="6 16" id="KW-0288">FMN</keyword>
<dbReference type="NCBIfam" id="TIGR01937">
    <property type="entry name" value="nqrB"/>
    <property type="match status" value="1"/>
</dbReference>
<evidence type="ECO:0000256" key="3">
    <source>
        <dbReference type="ARBA" id="ARBA00022519"/>
    </source>
</evidence>
<evidence type="ECO:0000256" key="5">
    <source>
        <dbReference type="ARBA" id="ARBA00022630"/>
    </source>
</evidence>
<dbReference type="NCBIfam" id="NF003756">
    <property type="entry name" value="PRK05349.1"/>
    <property type="match status" value="1"/>
</dbReference>
<evidence type="ECO:0000256" key="10">
    <source>
        <dbReference type="ARBA" id="ARBA00023027"/>
    </source>
</evidence>
<dbReference type="Proteomes" id="UP000581189">
    <property type="component" value="Unassembled WGS sequence"/>
</dbReference>
<dbReference type="GO" id="GO:0006814">
    <property type="term" value="P:sodium ion transport"/>
    <property type="evidence" value="ECO:0007669"/>
    <property type="project" value="UniProtKB-UniRule"/>
</dbReference>
<keyword evidence="14 16" id="KW-0472">Membrane</keyword>
<keyword evidence="13 16" id="KW-0830">Ubiquinone</keyword>
<keyword evidence="9 16" id="KW-1133">Transmembrane helix</keyword>
<feature type="transmembrane region" description="Helical" evidence="16">
    <location>
        <begin position="260"/>
        <end position="280"/>
    </location>
</feature>
<dbReference type="InterPro" id="IPR004338">
    <property type="entry name" value="NqrB/RnfD"/>
</dbReference>
<dbReference type="PANTHER" id="PTHR30578">
    <property type="entry name" value="ELECTRON TRANSPORT COMPLEX PROTEIN RNFD"/>
    <property type="match status" value="1"/>
</dbReference>
<keyword evidence="12 16" id="KW-0406">Ion transport</keyword>
<evidence type="ECO:0000256" key="16">
    <source>
        <dbReference type="HAMAP-Rule" id="MF_00426"/>
    </source>
</evidence>
<keyword evidence="4 16" id="KW-0597">Phosphoprotein</keyword>
<protein>
    <recommendedName>
        <fullName evidence="16">Na(+)-translocating NADH-quinone reductase subunit B</fullName>
        <shortName evidence="16">Na(+)-NQR subunit B</shortName>
        <shortName evidence="16">Na(+)-translocating NQR subunit B</shortName>
        <ecNumber evidence="16">7.2.1.1</ecNumber>
    </recommendedName>
    <alternativeName>
        <fullName evidence="16">NQR complex subunit B</fullName>
    </alternativeName>
    <alternativeName>
        <fullName evidence="16">NQR-1 subunit B</fullName>
    </alternativeName>
</protein>
<comment type="cofactor">
    <cofactor evidence="16 17">
        <name>FMN</name>
        <dbReference type="ChEBI" id="CHEBI:58210"/>
    </cofactor>
</comment>
<dbReference type="RefSeq" id="WP_182834738.1">
    <property type="nucleotide sequence ID" value="NZ_JACJFN010000004.1"/>
</dbReference>
<keyword evidence="8 16" id="KW-1278">Translocase</keyword>
<dbReference type="GO" id="GO:0022904">
    <property type="term" value="P:respiratory electron transport chain"/>
    <property type="evidence" value="ECO:0007669"/>
    <property type="project" value="InterPro"/>
</dbReference>
<dbReference type="GO" id="GO:0005886">
    <property type="term" value="C:plasma membrane"/>
    <property type="evidence" value="ECO:0007669"/>
    <property type="project" value="UniProtKB-SubCell"/>
</dbReference>
<evidence type="ECO:0000256" key="6">
    <source>
        <dbReference type="ARBA" id="ARBA00022643"/>
    </source>
</evidence>
<evidence type="ECO:0000313" key="18">
    <source>
        <dbReference type="EMBL" id="MBB1520782.1"/>
    </source>
</evidence>
<comment type="similarity">
    <text evidence="16">Belongs to the NqrB/RnfD family.</text>
</comment>
<evidence type="ECO:0000256" key="14">
    <source>
        <dbReference type="ARBA" id="ARBA00023136"/>
    </source>
</evidence>
<keyword evidence="1 16" id="KW-0813">Transport</keyword>
<dbReference type="HAMAP" id="MF_00426">
    <property type="entry name" value="NqrB"/>
    <property type="match status" value="1"/>
</dbReference>
<dbReference type="GO" id="GO:0010181">
    <property type="term" value="F:FMN binding"/>
    <property type="evidence" value="ECO:0007669"/>
    <property type="project" value="InterPro"/>
</dbReference>
<feature type="transmembrane region" description="Helical" evidence="16">
    <location>
        <begin position="58"/>
        <end position="77"/>
    </location>
</feature>
<keyword evidence="2 16" id="KW-1003">Cell membrane</keyword>
<feature type="transmembrane region" description="Helical" evidence="16">
    <location>
        <begin position="347"/>
        <end position="365"/>
    </location>
</feature>
<evidence type="ECO:0000256" key="9">
    <source>
        <dbReference type="ARBA" id="ARBA00022989"/>
    </source>
</evidence>
<dbReference type="EC" id="7.2.1.1" evidence="16"/>
<evidence type="ECO:0000256" key="1">
    <source>
        <dbReference type="ARBA" id="ARBA00022448"/>
    </source>
</evidence>
<evidence type="ECO:0000256" key="12">
    <source>
        <dbReference type="ARBA" id="ARBA00023065"/>
    </source>
</evidence>
<feature type="transmembrane region" description="Helical" evidence="16">
    <location>
        <begin position="287"/>
        <end position="305"/>
    </location>
</feature>
<comment type="subunit">
    <text evidence="16">Composed of six subunits; NqrA, NqrB, NqrC, NqrD, NqrE and NqrF.</text>
</comment>
<feature type="transmembrane region" description="Helical" evidence="16">
    <location>
        <begin position="317"/>
        <end position="335"/>
    </location>
</feature>
<evidence type="ECO:0000256" key="13">
    <source>
        <dbReference type="ARBA" id="ARBA00023075"/>
    </source>
</evidence>
<comment type="catalytic activity">
    <reaction evidence="16">
        <text>a ubiquinone + n Na(+)(in) + NADH + H(+) = a ubiquinol + n Na(+)(out) + NAD(+)</text>
        <dbReference type="Rhea" id="RHEA:47748"/>
        <dbReference type="Rhea" id="RHEA-COMP:9565"/>
        <dbReference type="Rhea" id="RHEA-COMP:9566"/>
        <dbReference type="ChEBI" id="CHEBI:15378"/>
        <dbReference type="ChEBI" id="CHEBI:16389"/>
        <dbReference type="ChEBI" id="CHEBI:17976"/>
        <dbReference type="ChEBI" id="CHEBI:29101"/>
        <dbReference type="ChEBI" id="CHEBI:57540"/>
        <dbReference type="ChEBI" id="CHEBI:57945"/>
        <dbReference type="EC" id="7.2.1.1"/>
    </reaction>
</comment>
<feature type="transmembrane region" description="Helical" evidence="16">
    <location>
        <begin position="120"/>
        <end position="141"/>
    </location>
</feature>
<feature type="transmembrane region" description="Helical" evidence="16">
    <location>
        <begin position="371"/>
        <end position="391"/>
    </location>
</feature>
<evidence type="ECO:0000256" key="15">
    <source>
        <dbReference type="ARBA" id="ARBA00023201"/>
    </source>
</evidence>
<keyword evidence="19" id="KW-1185">Reference proteome</keyword>
<name>A0A7W4H5Y3_9GAMM</name>
<reference evidence="18 19" key="1">
    <citation type="submission" date="2020-08" db="EMBL/GenBank/DDBJ databases">
        <authorList>
            <person name="Kim C.M."/>
        </authorList>
    </citation>
    <scope>NUCLEOTIDE SEQUENCE [LARGE SCALE GENOMIC DNA]</scope>
    <source>
        <strain evidence="18 19">SR9</strain>
    </source>
</reference>
<comment type="function">
    <text evidence="16">NQR complex catalyzes the reduction of ubiquinone-1 to ubiquinol by two successive reactions, coupled with the transport of Na(+) ions from the cytoplasm to the periplasm. NqrA to NqrE are probably involved in the second step, the conversion of ubisemiquinone to ubiquinol.</text>
</comment>
<sequence>MSLRKFLDKIEHNFEQGGKYEKWYALFEAIDTFFYRPGSVTKTTAHVRDGIDLKRMMITVWACTFPAMFFGMWNIGFQANSIMAGNPELLAAQDGWRFGLIGMLAGFDPNSLWDCFIQGAAYFLPVYLTTFIVGGFWEVLFASIRRHEVNEGFFVTSVLFALTLPPDIPLWQVALGISFGVVIGKEVFGGTGKNFLNPALVGRAFLFFAYPAQMSGDAVWTAVDGYAGATALSAAASGGIEQVTASGLSWWNAFVGFEPGSMGETSTLAIFIGGAFLLLTKIASWRIVSGVMLGMIAMSSLFNGIGSDSNPMFSMPWYWHLVVGGFAFGMIFMATDPVSASMTNTGKWLFGALIGVMVVLIRVVNPAFPEGMMLAILFANLCAPLIDHFVVQANIKRRIARNG</sequence>
<comment type="caution">
    <text evidence="18">The sequence shown here is derived from an EMBL/GenBank/DDBJ whole genome shotgun (WGS) entry which is preliminary data.</text>
</comment>
<dbReference type="AlphaFoldDB" id="A0A7W4H5Y3"/>
<keyword evidence="15 16" id="KW-0739">Sodium transport</keyword>
<evidence type="ECO:0000256" key="4">
    <source>
        <dbReference type="ARBA" id="ARBA00022553"/>
    </source>
</evidence>
<evidence type="ECO:0000256" key="17">
    <source>
        <dbReference type="PIRSR" id="PIRSR016055-50"/>
    </source>
</evidence>
<gene>
    <name evidence="16" type="primary">nqrB</name>
    <name evidence="18" type="ORF">H3H45_16165</name>
</gene>
<comment type="subcellular location">
    <subcellularLocation>
        <location evidence="16">Cell membrane</location>
        <topology evidence="16">Multi-pass membrane protein</topology>
    </subcellularLocation>
</comment>
<dbReference type="GO" id="GO:0016655">
    <property type="term" value="F:oxidoreductase activity, acting on NAD(P)H, quinone or similar compound as acceptor"/>
    <property type="evidence" value="ECO:0007669"/>
    <property type="project" value="UniProtKB-UniRule"/>
</dbReference>
<evidence type="ECO:0000256" key="11">
    <source>
        <dbReference type="ARBA" id="ARBA00023053"/>
    </source>
</evidence>
<evidence type="ECO:0000256" key="2">
    <source>
        <dbReference type="ARBA" id="ARBA00022475"/>
    </source>
</evidence>
<accession>A0A7W4H5Y3</accession>
<dbReference type="EMBL" id="JACJFN010000004">
    <property type="protein sequence ID" value="MBB1520782.1"/>
    <property type="molecule type" value="Genomic_DNA"/>
</dbReference>